<accession>A0A164SLU9</accession>
<dbReference type="InterPro" id="IPR027417">
    <property type="entry name" value="P-loop_NTPase"/>
</dbReference>
<feature type="domain" description="Novel STAND NTPase 1" evidence="2">
    <location>
        <begin position="202"/>
        <end position="341"/>
    </location>
</feature>
<dbReference type="InterPro" id="IPR011990">
    <property type="entry name" value="TPR-like_helical_dom_sf"/>
</dbReference>
<dbReference type="Pfam" id="PF20703">
    <property type="entry name" value="nSTAND1"/>
    <property type="match status" value="1"/>
</dbReference>
<organism evidence="3 4">
    <name type="scientific">Sistotremastrum niveocremeum HHB9708</name>
    <dbReference type="NCBI Taxonomy" id="1314777"/>
    <lineage>
        <taxon>Eukaryota</taxon>
        <taxon>Fungi</taxon>
        <taxon>Dikarya</taxon>
        <taxon>Basidiomycota</taxon>
        <taxon>Agaricomycotina</taxon>
        <taxon>Agaricomycetes</taxon>
        <taxon>Sistotremastrales</taxon>
        <taxon>Sistotremastraceae</taxon>
        <taxon>Sertulicium</taxon>
        <taxon>Sertulicium niveocremeum</taxon>
    </lineage>
</organism>
<dbReference type="Pfam" id="PF13424">
    <property type="entry name" value="TPR_12"/>
    <property type="match status" value="1"/>
</dbReference>
<dbReference type="GO" id="GO:0007166">
    <property type="term" value="P:cell surface receptor signaling pathway"/>
    <property type="evidence" value="ECO:0007669"/>
    <property type="project" value="InterPro"/>
</dbReference>
<keyword evidence="4" id="KW-1185">Reference proteome</keyword>
<dbReference type="Gene3D" id="1.25.40.10">
    <property type="entry name" value="Tetratricopeptide repeat domain"/>
    <property type="match status" value="2"/>
</dbReference>
<dbReference type="PANTHER" id="PTHR47691">
    <property type="entry name" value="REGULATOR-RELATED"/>
    <property type="match status" value="1"/>
</dbReference>
<gene>
    <name evidence="3" type="ORF">SISNIDRAFT_550907</name>
</gene>
<proteinExistence type="predicted"/>
<dbReference type="SUPFAM" id="SSF52540">
    <property type="entry name" value="P-loop containing nucleoside triphosphate hydrolases"/>
    <property type="match status" value="1"/>
</dbReference>
<protein>
    <submittedName>
        <fullName evidence="3">TPR-like protein</fullName>
    </submittedName>
</protein>
<evidence type="ECO:0000256" key="1">
    <source>
        <dbReference type="PROSITE-ProRule" id="PRU00339"/>
    </source>
</evidence>
<dbReference type="STRING" id="1314777.A0A164SLU9"/>
<dbReference type="SMART" id="SM00028">
    <property type="entry name" value="TPR"/>
    <property type="match status" value="5"/>
</dbReference>
<evidence type="ECO:0000313" key="3">
    <source>
        <dbReference type="EMBL" id="KZS91609.1"/>
    </source>
</evidence>
<reference evidence="3 4" key="1">
    <citation type="journal article" date="2016" name="Mol. Biol. Evol.">
        <title>Comparative Genomics of Early-Diverging Mushroom-Forming Fungi Provides Insights into the Origins of Lignocellulose Decay Capabilities.</title>
        <authorList>
            <person name="Nagy L.G."/>
            <person name="Riley R."/>
            <person name="Tritt A."/>
            <person name="Adam C."/>
            <person name="Daum C."/>
            <person name="Floudas D."/>
            <person name="Sun H."/>
            <person name="Yadav J.S."/>
            <person name="Pangilinan J."/>
            <person name="Larsson K.H."/>
            <person name="Matsuura K."/>
            <person name="Barry K."/>
            <person name="Labutti K."/>
            <person name="Kuo R."/>
            <person name="Ohm R.A."/>
            <person name="Bhattacharya S.S."/>
            <person name="Shirouzu T."/>
            <person name="Yoshinaga Y."/>
            <person name="Martin F.M."/>
            <person name="Grigoriev I.V."/>
            <person name="Hibbett D.S."/>
        </authorList>
    </citation>
    <scope>NUCLEOTIDE SEQUENCE [LARGE SCALE GENOMIC DNA]</scope>
    <source>
        <strain evidence="3 4">HHB9708</strain>
    </source>
</reference>
<name>A0A164SLU9_9AGAM</name>
<dbReference type="Gene3D" id="1.20.930.20">
    <property type="entry name" value="Adaptor protein Cbl, N-terminal domain"/>
    <property type="match status" value="1"/>
</dbReference>
<sequence>MKAKNGTSVINGGYDLSSALGALKAISGTCPFPYPQGIASQALLIYETSFGFKVRKEEIESLAARVVEIAWTVASALEASNIQLSEDLVRNVGQLLRTLEEIGNHVKKRSRRTILSKLLNSSGDTSVISSLEEDLERCVHLFSLHTRLANVRLTNSIKEQGDRFSEAISQAYQTQLQLVHSHSSTESSESSNVNCTLPPAPQIFFGRSDTLDTLVAQVSGSESSHVAILGPGGIGKTSVALATAHHPMTRLKYRKNIHFISCEGLHDAPSLLGALGKPFSISDKNILPALTHTLSRLKDPFLILLDNFETTWEPSANRLDVENILTTLSRNPMLTLLITLRGAERPQGVAWTRPFIPVLPPLDSKSARQTFIAISDTSEDDPDLSELLEALDNVPLAVTLMSNLAQHTSCATLLSQWKAEKTAMLTRGFVDYRLCSVDVSIQVSLASERMMQNPRALSILQILSLLPDGVPSSEISKMVVDPSAIAGGITALRQVALVYEDSLHRLRVLSPIREFIQAHLPLPSIELAAVQNYYFELTRLVDAKGTFEDKEQLSQIQAQISNISCILAAALRSEASSTAAIEATLRLGDFIDYSLNSSELLRLALSAAQRIGARKLEADCICLSYTVFATDIESSKERTETALRIYRDLDNPELKPSIARCVRSLGDCYRRMGEFGKAVELQWEAVDLFAQCQNWEAQGNAMRNIARTLEEAGKISEAKAVVLKSLALAERHNLPLVSADNYTQLGRIYLELCAFPLAADAFRKAADLQLSVVGETWRYTYNLFHLAEMYTMQSRITEAEEFANKAYKVFAKLSREDLIIDTSVLLAHLAVERHNYDEALTRYHVSLRRYVELKWPGAQAWAIICIGNVEGLRGNHSTAWTHLCEGRQLYCSQKRMNTVLEAEVIMMMGKNALQRGDTTAANQLYITAAVIYRQLANQMGVGECLTGLGDVFLYHHEVSEAKACYQAALDLVKYLGLRRHIADCLIGLGDVGLAERDVASAHAYYEHSLRWYERAENLVGQKKCRDKLAILRAGIEADVIRGSDM</sequence>
<dbReference type="InterPro" id="IPR049052">
    <property type="entry name" value="nSTAND1"/>
</dbReference>
<dbReference type="PANTHER" id="PTHR47691:SF3">
    <property type="entry name" value="HTH-TYPE TRANSCRIPTIONAL REGULATOR RV0890C-RELATED"/>
    <property type="match status" value="1"/>
</dbReference>
<dbReference type="CDD" id="cd21037">
    <property type="entry name" value="MLKL_NTD"/>
    <property type="match status" value="1"/>
</dbReference>
<dbReference type="PROSITE" id="PS50005">
    <property type="entry name" value="TPR"/>
    <property type="match status" value="1"/>
</dbReference>
<evidence type="ECO:0000313" key="4">
    <source>
        <dbReference type="Proteomes" id="UP000076722"/>
    </source>
</evidence>
<dbReference type="InterPro" id="IPR059179">
    <property type="entry name" value="MLKL-like_MCAfunc"/>
</dbReference>
<keyword evidence="1" id="KW-0802">TPR repeat</keyword>
<dbReference type="InterPro" id="IPR036537">
    <property type="entry name" value="Adaptor_Cbl_N_dom_sf"/>
</dbReference>
<dbReference type="SUPFAM" id="SSF48452">
    <property type="entry name" value="TPR-like"/>
    <property type="match status" value="3"/>
</dbReference>
<dbReference type="InterPro" id="IPR019734">
    <property type="entry name" value="TPR_rpt"/>
</dbReference>
<dbReference type="EMBL" id="KV419414">
    <property type="protein sequence ID" value="KZS91609.1"/>
    <property type="molecule type" value="Genomic_DNA"/>
</dbReference>
<dbReference type="Gene3D" id="3.40.50.300">
    <property type="entry name" value="P-loop containing nucleotide triphosphate hydrolases"/>
    <property type="match status" value="1"/>
</dbReference>
<dbReference type="AlphaFoldDB" id="A0A164SLU9"/>
<evidence type="ECO:0000259" key="2">
    <source>
        <dbReference type="Pfam" id="PF20703"/>
    </source>
</evidence>
<feature type="repeat" description="TPR" evidence="1">
    <location>
        <begin position="739"/>
        <end position="772"/>
    </location>
</feature>
<dbReference type="Proteomes" id="UP000076722">
    <property type="component" value="Unassembled WGS sequence"/>
</dbReference>